<dbReference type="Proteomes" id="UP000799424">
    <property type="component" value="Unassembled WGS sequence"/>
</dbReference>
<evidence type="ECO:0000313" key="2">
    <source>
        <dbReference type="Proteomes" id="UP000799424"/>
    </source>
</evidence>
<feature type="non-terminal residue" evidence="1">
    <location>
        <position position="1"/>
    </location>
</feature>
<keyword evidence="2" id="KW-1185">Reference proteome</keyword>
<name>A0A6A6ZL23_9PLEO</name>
<organism evidence="1 2">
    <name type="scientific">Ophiobolus disseminans</name>
    <dbReference type="NCBI Taxonomy" id="1469910"/>
    <lineage>
        <taxon>Eukaryota</taxon>
        <taxon>Fungi</taxon>
        <taxon>Dikarya</taxon>
        <taxon>Ascomycota</taxon>
        <taxon>Pezizomycotina</taxon>
        <taxon>Dothideomycetes</taxon>
        <taxon>Pleosporomycetidae</taxon>
        <taxon>Pleosporales</taxon>
        <taxon>Pleosporineae</taxon>
        <taxon>Phaeosphaeriaceae</taxon>
        <taxon>Ophiobolus</taxon>
    </lineage>
</organism>
<dbReference type="OrthoDB" id="3562630at2759"/>
<evidence type="ECO:0008006" key="3">
    <source>
        <dbReference type="Google" id="ProtNLM"/>
    </source>
</evidence>
<accession>A0A6A6ZL23</accession>
<reference evidence="1" key="1">
    <citation type="journal article" date="2020" name="Stud. Mycol.">
        <title>101 Dothideomycetes genomes: a test case for predicting lifestyles and emergence of pathogens.</title>
        <authorList>
            <person name="Haridas S."/>
            <person name="Albert R."/>
            <person name="Binder M."/>
            <person name="Bloem J."/>
            <person name="Labutti K."/>
            <person name="Salamov A."/>
            <person name="Andreopoulos B."/>
            <person name="Baker S."/>
            <person name="Barry K."/>
            <person name="Bills G."/>
            <person name="Bluhm B."/>
            <person name="Cannon C."/>
            <person name="Castanera R."/>
            <person name="Culley D."/>
            <person name="Daum C."/>
            <person name="Ezra D."/>
            <person name="Gonzalez J."/>
            <person name="Henrissat B."/>
            <person name="Kuo A."/>
            <person name="Liang C."/>
            <person name="Lipzen A."/>
            <person name="Lutzoni F."/>
            <person name="Magnuson J."/>
            <person name="Mondo S."/>
            <person name="Nolan M."/>
            <person name="Ohm R."/>
            <person name="Pangilinan J."/>
            <person name="Park H.-J."/>
            <person name="Ramirez L."/>
            <person name="Alfaro M."/>
            <person name="Sun H."/>
            <person name="Tritt A."/>
            <person name="Yoshinaga Y."/>
            <person name="Zwiers L.-H."/>
            <person name="Turgeon B."/>
            <person name="Goodwin S."/>
            <person name="Spatafora J."/>
            <person name="Crous P."/>
            <person name="Grigoriev I."/>
        </authorList>
    </citation>
    <scope>NUCLEOTIDE SEQUENCE</scope>
    <source>
        <strain evidence="1">CBS 113818</strain>
    </source>
</reference>
<sequence length="90" mass="10391">HIFTVLGYNFVWAILYNSSNKNGKTTSKCYTEYVLPQLKAYLLEIGGDWILWQDKDSAHNSKKTLTWLDYHGIPYVILSPKSPDFSVMDT</sequence>
<protein>
    <recommendedName>
        <fullName evidence="3">Tc1-like transposase DDE domain-containing protein</fullName>
    </recommendedName>
</protein>
<dbReference type="GO" id="GO:0003676">
    <property type="term" value="F:nucleic acid binding"/>
    <property type="evidence" value="ECO:0007669"/>
    <property type="project" value="InterPro"/>
</dbReference>
<proteinExistence type="predicted"/>
<dbReference type="AlphaFoldDB" id="A0A6A6ZL23"/>
<evidence type="ECO:0000313" key="1">
    <source>
        <dbReference type="EMBL" id="KAF2820927.1"/>
    </source>
</evidence>
<dbReference type="InterPro" id="IPR036397">
    <property type="entry name" value="RNaseH_sf"/>
</dbReference>
<gene>
    <name evidence="1" type="ORF">CC86DRAFT_303828</name>
</gene>
<dbReference type="Gene3D" id="3.30.420.10">
    <property type="entry name" value="Ribonuclease H-like superfamily/Ribonuclease H"/>
    <property type="match status" value="1"/>
</dbReference>
<dbReference type="EMBL" id="MU006239">
    <property type="protein sequence ID" value="KAF2820927.1"/>
    <property type="molecule type" value="Genomic_DNA"/>
</dbReference>